<dbReference type="Pfam" id="PF13302">
    <property type="entry name" value="Acetyltransf_3"/>
    <property type="match status" value="1"/>
</dbReference>
<dbReference type="EMBL" id="SMRT01000011">
    <property type="protein sequence ID" value="TDF95026.1"/>
    <property type="molecule type" value="Genomic_DNA"/>
</dbReference>
<dbReference type="OrthoDB" id="9795199at2"/>
<evidence type="ECO:0000313" key="2">
    <source>
        <dbReference type="EMBL" id="TDF95026.1"/>
    </source>
</evidence>
<dbReference type="PANTHER" id="PTHR43610">
    <property type="entry name" value="BLL6696 PROTEIN"/>
    <property type="match status" value="1"/>
</dbReference>
<dbReference type="InterPro" id="IPR000182">
    <property type="entry name" value="GNAT_dom"/>
</dbReference>
<protein>
    <submittedName>
        <fullName evidence="2">N-acetyltransferase</fullName>
    </submittedName>
</protein>
<gene>
    <name evidence="2" type="ORF">E1757_21030</name>
</gene>
<feature type="domain" description="N-acetyltransferase" evidence="1">
    <location>
        <begin position="11"/>
        <end position="151"/>
    </location>
</feature>
<evidence type="ECO:0000259" key="1">
    <source>
        <dbReference type="Pfam" id="PF13302"/>
    </source>
</evidence>
<keyword evidence="3" id="KW-1185">Reference proteome</keyword>
<dbReference type="AlphaFoldDB" id="A0A4R5KI23"/>
<accession>A0A4R5KI23</accession>
<dbReference type="InterPro" id="IPR016181">
    <property type="entry name" value="Acyl_CoA_acyltransferase"/>
</dbReference>
<dbReference type="Proteomes" id="UP000295636">
    <property type="component" value="Unassembled WGS sequence"/>
</dbReference>
<reference evidence="2 3" key="1">
    <citation type="submission" date="2019-03" db="EMBL/GenBank/DDBJ databases">
        <title>This is whole genome sequence of Paenibacillus sp MS74 strain.</title>
        <authorList>
            <person name="Trinh H.N."/>
        </authorList>
    </citation>
    <scope>NUCLEOTIDE SEQUENCE [LARGE SCALE GENOMIC DNA]</scope>
    <source>
        <strain evidence="2 3">MS74</strain>
    </source>
</reference>
<organism evidence="2 3">
    <name type="scientific">Paenibacillus piri</name>
    <dbReference type="NCBI Taxonomy" id="2547395"/>
    <lineage>
        <taxon>Bacteria</taxon>
        <taxon>Bacillati</taxon>
        <taxon>Bacillota</taxon>
        <taxon>Bacilli</taxon>
        <taxon>Bacillales</taxon>
        <taxon>Paenibacillaceae</taxon>
        <taxon>Paenibacillus</taxon>
    </lineage>
</organism>
<dbReference type="Gene3D" id="3.40.630.30">
    <property type="match status" value="1"/>
</dbReference>
<evidence type="ECO:0000313" key="3">
    <source>
        <dbReference type="Proteomes" id="UP000295636"/>
    </source>
</evidence>
<proteinExistence type="predicted"/>
<comment type="caution">
    <text evidence="2">The sequence shown here is derived from an EMBL/GenBank/DDBJ whole genome shotgun (WGS) entry which is preliminary data.</text>
</comment>
<name>A0A4R5KI23_9BACL</name>
<dbReference type="PANTHER" id="PTHR43610:SF1">
    <property type="entry name" value="N-ACETYLTRANSFERASE DOMAIN-CONTAINING PROTEIN"/>
    <property type="match status" value="1"/>
</dbReference>
<dbReference type="SUPFAM" id="SSF55729">
    <property type="entry name" value="Acyl-CoA N-acyltransferases (Nat)"/>
    <property type="match status" value="1"/>
</dbReference>
<dbReference type="GO" id="GO:0016747">
    <property type="term" value="F:acyltransferase activity, transferring groups other than amino-acyl groups"/>
    <property type="evidence" value="ECO:0007669"/>
    <property type="project" value="InterPro"/>
</dbReference>
<dbReference type="RefSeq" id="WP_133231776.1">
    <property type="nucleotide sequence ID" value="NZ_SMRT01000011.1"/>
</dbReference>
<sequence>MLQDVELTGSRVKLVPLDPTHIDGLFAAGQDPQIWRYLPIQVAAKEDMVALVLEALEEKSRGSQLPFTVFDLTNDRIVGSTRFLLINEPNKNLEIGWTWYSSDVWRTDVNSECKFLLLTYCFEVLGYVRVQLKTDVRNERSNQAIQRIGAKYEGTLRNDRILPDGYIRNSNLYSIIDSEWATVKHNFQSKLLRTN</sequence>
<keyword evidence="2" id="KW-0808">Transferase</keyword>